<dbReference type="AlphaFoldDB" id="A0A6J4UPM6"/>
<dbReference type="PANTHER" id="PTHR42924:SF3">
    <property type="entry name" value="POLYMERASE_HISTIDINOL PHOSPHATASE N-TERMINAL DOMAIN-CONTAINING PROTEIN"/>
    <property type="match status" value="1"/>
</dbReference>
<dbReference type="Gene3D" id="1.10.150.650">
    <property type="match status" value="1"/>
</dbReference>
<dbReference type="InterPro" id="IPR004013">
    <property type="entry name" value="PHP_dom"/>
</dbReference>
<dbReference type="Gene3D" id="3.20.20.140">
    <property type="entry name" value="Metal-dependent hydrolases"/>
    <property type="match status" value="1"/>
</dbReference>
<feature type="domain" description="Polymerase/histidinol phosphatase N-terminal" evidence="1">
    <location>
        <begin position="7"/>
        <end position="72"/>
    </location>
</feature>
<dbReference type="SUPFAM" id="SSF89550">
    <property type="entry name" value="PHP domain-like"/>
    <property type="match status" value="1"/>
</dbReference>
<dbReference type="CDD" id="cd07438">
    <property type="entry name" value="PHP_HisPPase_AMP"/>
    <property type="match status" value="1"/>
</dbReference>
<accession>A0A6J4UPM6</accession>
<dbReference type="PANTHER" id="PTHR42924">
    <property type="entry name" value="EXONUCLEASE"/>
    <property type="match status" value="1"/>
</dbReference>
<dbReference type="InterPro" id="IPR016195">
    <property type="entry name" value="Pol/histidinol_Pase-like"/>
</dbReference>
<gene>
    <name evidence="2" type="ORF">AVDCRST_MAG43-1390</name>
</gene>
<dbReference type="SMART" id="SM00481">
    <property type="entry name" value="POLIIIAc"/>
    <property type="match status" value="1"/>
</dbReference>
<organism evidence="2">
    <name type="scientific">uncultured Thermomicrobiales bacterium</name>
    <dbReference type="NCBI Taxonomy" id="1645740"/>
    <lineage>
        <taxon>Bacteria</taxon>
        <taxon>Pseudomonadati</taxon>
        <taxon>Thermomicrobiota</taxon>
        <taxon>Thermomicrobia</taxon>
        <taxon>Thermomicrobiales</taxon>
        <taxon>environmental samples</taxon>
    </lineage>
</organism>
<proteinExistence type="predicted"/>
<protein>
    <submittedName>
        <fullName evidence="2">FIG00031715: Predicted metal-dependent phosphoesterases (PHP family)</fullName>
    </submittedName>
</protein>
<dbReference type="InterPro" id="IPR003141">
    <property type="entry name" value="Pol/His_phosphatase_N"/>
</dbReference>
<dbReference type="InterPro" id="IPR052018">
    <property type="entry name" value="PHP_domain"/>
</dbReference>
<name>A0A6J4UPM6_9BACT</name>
<dbReference type="GO" id="GO:0004534">
    <property type="term" value="F:5'-3' RNA exonuclease activity"/>
    <property type="evidence" value="ECO:0007669"/>
    <property type="project" value="TreeGrafter"/>
</dbReference>
<sequence length="285" mass="30730">MTSPSTIDLHAHTTASDGTLSPARLVEEASIRGLSVLGVTDHDTLDGLPEAIAAAAVHKITVVPGVELSTTVSSGEVHILGYFVDATDQEFVSVLRSLADARRRRIETMITLLQALGFDLDRDRIMRDAEDGSIGRPHVARALLRLGVVESVSDAFDRFLKPGTPGWVPRERFAPEQAVTLLTSNGALPVLAHPYSTKGVEATVDQLVPAGLRGLEVFYGEYSEEQRRHLFGIAERTGLIPTGGSDYHGPPHREGRALGSVDVPGWVWDRLSSTSQAARLMRGTP</sequence>
<evidence type="ECO:0000313" key="2">
    <source>
        <dbReference type="EMBL" id="CAA9555081.1"/>
    </source>
</evidence>
<evidence type="ECO:0000259" key="1">
    <source>
        <dbReference type="SMART" id="SM00481"/>
    </source>
</evidence>
<dbReference type="Pfam" id="PF02811">
    <property type="entry name" value="PHP"/>
    <property type="match status" value="1"/>
</dbReference>
<dbReference type="EMBL" id="CADCWI010000073">
    <property type="protein sequence ID" value="CAA9555081.1"/>
    <property type="molecule type" value="Genomic_DNA"/>
</dbReference>
<reference evidence="2" key="1">
    <citation type="submission" date="2020-02" db="EMBL/GenBank/DDBJ databases">
        <authorList>
            <person name="Meier V. D."/>
        </authorList>
    </citation>
    <scope>NUCLEOTIDE SEQUENCE</scope>
    <source>
        <strain evidence="2">AVDCRST_MAG43</strain>
    </source>
</reference>
<dbReference type="GO" id="GO:0035312">
    <property type="term" value="F:5'-3' DNA exonuclease activity"/>
    <property type="evidence" value="ECO:0007669"/>
    <property type="project" value="TreeGrafter"/>
</dbReference>